<evidence type="ECO:0000313" key="2">
    <source>
        <dbReference type="Proteomes" id="UP001151002"/>
    </source>
</evidence>
<keyword evidence="2" id="KW-1185">Reference proteome</keyword>
<sequence length="55" mass="5774">MLEMALPIAAARDRSYVCGSVLPVDRRSGTAARASRRVVAYSEAITAASPSPARP</sequence>
<reference evidence="1" key="1">
    <citation type="submission" date="2022-11" db="EMBL/GenBank/DDBJ databases">
        <authorList>
            <person name="Somphong A."/>
            <person name="Phongsopitanun W."/>
        </authorList>
    </citation>
    <scope>NUCLEOTIDE SEQUENCE</scope>
    <source>
        <strain evidence="1">Pm04-4</strain>
    </source>
</reference>
<protein>
    <submittedName>
        <fullName evidence="1">Uncharacterized protein</fullName>
    </submittedName>
</protein>
<dbReference type="Proteomes" id="UP001151002">
    <property type="component" value="Unassembled WGS sequence"/>
</dbReference>
<accession>A0ABT4BAB3</accession>
<dbReference type="RefSeq" id="WP_267567929.1">
    <property type="nucleotide sequence ID" value="NZ_JAPNTZ010000015.1"/>
</dbReference>
<comment type="caution">
    <text evidence="1">The sequence shown here is derived from an EMBL/GenBank/DDBJ whole genome shotgun (WGS) entry which is preliminary data.</text>
</comment>
<dbReference type="EMBL" id="JAPNTZ010000015">
    <property type="protein sequence ID" value="MCY1143401.1"/>
    <property type="molecule type" value="Genomic_DNA"/>
</dbReference>
<name>A0ABT4BAB3_9ACTN</name>
<organism evidence="1 2">
    <name type="scientific">Paractinoplanes pyxinae</name>
    <dbReference type="NCBI Taxonomy" id="2997416"/>
    <lineage>
        <taxon>Bacteria</taxon>
        <taxon>Bacillati</taxon>
        <taxon>Actinomycetota</taxon>
        <taxon>Actinomycetes</taxon>
        <taxon>Micromonosporales</taxon>
        <taxon>Micromonosporaceae</taxon>
        <taxon>Paractinoplanes</taxon>
    </lineage>
</organism>
<gene>
    <name evidence="1" type="ORF">OWR29_35845</name>
</gene>
<proteinExistence type="predicted"/>
<evidence type="ECO:0000313" key="1">
    <source>
        <dbReference type="EMBL" id="MCY1143401.1"/>
    </source>
</evidence>